<name>A0A2T5PH54_ECTOL</name>
<evidence type="ECO:0000313" key="4">
    <source>
        <dbReference type="EMBL" id="PTU77065.1"/>
    </source>
</evidence>
<feature type="domain" description="HPt" evidence="3">
    <location>
        <begin position="11"/>
        <end position="115"/>
    </location>
</feature>
<comment type="caution">
    <text evidence="4">The sequence shown here is derived from an EMBL/GenBank/DDBJ whole genome shotgun (WGS) entry which is preliminary data.</text>
</comment>
<dbReference type="Proteomes" id="UP000244052">
    <property type="component" value="Unassembled WGS sequence"/>
</dbReference>
<dbReference type="InterPro" id="IPR036641">
    <property type="entry name" value="HPT_dom_sf"/>
</dbReference>
<evidence type="ECO:0000313" key="5">
    <source>
        <dbReference type="Proteomes" id="UP000244052"/>
    </source>
</evidence>
<dbReference type="SUPFAM" id="SSF47226">
    <property type="entry name" value="Histidine-containing phosphotransfer domain, HPT domain"/>
    <property type="match status" value="1"/>
</dbReference>
<feature type="modified residue" description="Phosphohistidine" evidence="2">
    <location>
        <position position="58"/>
    </location>
</feature>
<dbReference type="PANTHER" id="PTHR43395">
    <property type="entry name" value="SENSOR HISTIDINE KINASE CHEA"/>
    <property type="match status" value="1"/>
</dbReference>
<dbReference type="Pfam" id="PF01627">
    <property type="entry name" value="Hpt"/>
    <property type="match status" value="1"/>
</dbReference>
<organism evidence="4 5">
    <name type="scientific">Ectopseudomonas oleovorans</name>
    <name type="common">Pseudomonas oleovorans</name>
    <dbReference type="NCBI Taxonomy" id="301"/>
    <lineage>
        <taxon>Bacteria</taxon>
        <taxon>Pseudomonadati</taxon>
        <taxon>Pseudomonadota</taxon>
        <taxon>Gammaproteobacteria</taxon>
        <taxon>Pseudomonadales</taxon>
        <taxon>Pseudomonadaceae</taxon>
        <taxon>Ectopseudomonas</taxon>
    </lineage>
</organism>
<dbReference type="EMBL" id="QASO01000124">
    <property type="protein sequence ID" value="PTU77065.1"/>
    <property type="molecule type" value="Genomic_DNA"/>
</dbReference>
<reference evidence="4 5" key="1">
    <citation type="submission" date="2018-04" db="EMBL/GenBank/DDBJ databases">
        <title>Pseudomonas sp. nov., isolated from mangrove soil.</title>
        <authorList>
            <person name="Chen C."/>
        </authorList>
    </citation>
    <scope>NUCLEOTIDE SEQUENCE [LARGE SCALE GENOMIC DNA]</scope>
    <source>
        <strain evidence="4 5">JCM 14246</strain>
    </source>
</reference>
<proteinExistence type="predicted"/>
<accession>A0A2T5PH54</accession>
<keyword evidence="2" id="KW-0597">Phosphoprotein</keyword>
<dbReference type="InterPro" id="IPR051315">
    <property type="entry name" value="Bact_Chemotaxis_CheA"/>
</dbReference>
<evidence type="ECO:0000259" key="3">
    <source>
        <dbReference type="PROSITE" id="PS50894"/>
    </source>
</evidence>
<protein>
    <recommendedName>
        <fullName evidence="3">HPt domain-containing protein</fullName>
    </recommendedName>
</protein>
<evidence type="ECO:0000256" key="2">
    <source>
        <dbReference type="PROSITE-ProRule" id="PRU00110"/>
    </source>
</evidence>
<dbReference type="AlphaFoldDB" id="A0A2T5PH54"/>
<evidence type="ECO:0000256" key="1">
    <source>
        <dbReference type="ARBA" id="ARBA00023012"/>
    </source>
</evidence>
<keyword evidence="1" id="KW-0902">Two-component regulatory system</keyword>
<dbReference type="CDD" id="cd00088">
    <property type="entry name" value="HPT"/>
    <property type="match status" value="1"/>
</dbReference>
<keyword evidence="5" id="KW-1185">Reference proteome</keyword>
<dbReference type="Gene3D" id="1.20.120.160">
    <property type="entry name" value="HPT domain"/>
    <property type="match status" value="1"/>
</dbReference>
<dbReference type="PROSITE" id="PS50894">
    <property type="entry name" value="HPT"/>
    <property type="match status" value="1"/>
</dbReference>
<dbReference type="SMART" id="SM00073">
    <property type="entry name" value="HPT"/>
    <property type="match status" value="1"/>
</dbReference>
<dbReference type="RefSeq" id="WP_108234817.1">
    <property type="nucleotide sequence ID" value="NZ_QASO01000124.1"/>
</dbReference>
<dbReference type="PANTHER" id="PTHR43395:SF1">
    <property type="entry name" value="CHEMOTAXIS PROTEIN CHEA"/>
    <property type="match status" value="1"/>
</dbReference>
<gene>
    <name evidence="4" type="ORF">DBO86_21810</name>
</gene>
<dbReference type="InterPro" id="IPR008207">
    <property type="entry name" value="Sig_transdc_His_kin_Hpt_dom"/>
</dbReference>
<dbReference type="GO" id="GO:0000160">
    <property type="term" value="P:phosphorelay signal transduction system"/>
    <property type="evidence" value="ECO:0007669"/>
    <property type="project" value="UniProtKB-KW"/>
</dbReference>
<sequence>MKPPARRTTIRSDLPSDLLEDFRLEAAEQLPRCELLLIELERAPKSAERLRELFRLIHTLKGNLGYVELNTLMPLPQAIEEVLDALRCGAMTFDSLLGDILLLSLDRLRTLLDQAPEGSDHKPDSGQIRQLCSALHALATAPAEQQDERMRPIENEPFVIDNIQTSYSLI</sequence>
<dbReference type="GO" id="GO:0004672">
    <property type="term" value="F:protein kinase activity"/>
    <property type="evidence" value="ECO:0007669"/>
    <property type="project" value="UniProtKB-ARBA"/>
</dbReference>